<dbReference type="EMBL" id="ACIP02000001">
    <property type="protein sequence ID" value="EEP29389.1"/>
    <property type="molecule type" value="Genomic_DNA"/>
</dbReference>
<reference evidence="3" key="1">
    <citation type="submission" date="2009-04" db="EMBL/GenBank/DDBJ databases">
        <authorList>
            <person name="Weinstock G."/>
            <person name="Sodergren E."/>
            <person name="Clifton S."/>
            <person name="Fulton L."/>
            <person name="Fulton B."/>
            <person name="Courtney L."/>
            <person name="Fronick C."/>
            <person name="Harrison M."/>
            <person name="Strong C."/>
            <person name="Farmer C."/>
            <person name="Delahaunty K."/>
            <person name="Markovic C."/>
            <person name="Hall O."/>
            <person name="Minx P."/>
            <person name="Tomlinson C."/>
            <person name="Mitreva M."/>
            <person name="Nelson J."/>
            <person name="Hou S."/>
            <person name="Wollam A."/>
            <person name="Pepin K.H."/>
            <person name="Johnson M."/>
            <person name="Bhonagiri V."/>
            <person name="Nash W.E."/>
            <person name="Warren W."/>
            <person name="Chinwalla A."/>
            <person name="Mardis E.R."/>
            <person name="Wilson R.K."/>
        </authorList>
    </citation>
    <scope>NUCLEOTIDE SEQUENCE [LARGE SCALE GENOMIC DNA]</scope>
    <source>
        <strain evidence="3">DSM 14600</strain>
    </source>
</reference>
<dbReference type="Proteomes" id="UP000003494">
    <property type="component" value="Unassembled WGS sequence"/>
</dbReference>
<dbReference type="STRING" id="626523.GCWU000342_00747"/>
<organism evidence="3 4">
    <name type="scientific">Shuttleworthella satelles DSM 14600</name>
    <dbReference type="NCBI Taxonomy" id="626523"/>
    <lineage>
        <taxon>Bacteria</taxon>
        <taxon>Bacillati</taxon>
        <taxon>Bacillota</taxon>
        <taxon>Clostridia</taxon>
        <taxon>Lachnospirales</taxon>
        <taxon>Lachnospiraceae</taxon>
        <taxon>Shuttleworthella</taxon>
    </lineage>
</organism>
<sequence length="117" mass="13798">MIMVRFWKAHLSMAIHSTIENKNRILYSNKYIRRCAMLAVNYTTMRNKLKDYCDLVTDQGETIIVTRKADRNVVVLSLEQYNAMEKEIRNAQYLAKLDRSFRQLEAGQGQIHELIED</sequence>
<proteinExistence type="inferred from homology"/>
<dbReference type="eggNOG" id="COG2161">
    <property type="taxonomic scope" value="Bacteria"/>
</dbReference>
<keyword evidence="4" id="KW-1185">Reference proteome</keyword>
<dbReference type="HOGENOM" id="CLU_155837_4_1_9"/>
<evidence type="ECO:0000313" key="4">
    <source>
        <dbReference type="Proteomes" id="UP000003494"/>
    </source>
</evidence>
<evidence type="ECO:0000256" key="2">
    <source>
        <dbReference type="RuleBase" id="RU362080"/>
    </source>
</evidence>
<name>C4G9U2_9FIRM</name>
<comment type="function">
    <text evidence="2">Antitoxin component of a type II toxin-antitoxin (TA) system.</text>
</comment>
<evidence type="ECO:0000256" key="1">
    <source>
        <dbReference type="ARBA" id="ARBA00009981"/>
    </source>
</evidence>
<dbReference type="AlphaFoldDB" id="C4G9U2"/>
<comment type="caution">
    <text evidence="3">The sequence shown here is derived from an EMBL/GenBank/DDBJ whole genome shotgun (WGS) entry which is preliminary data.</text>
</comment>
<comment type="similarity">
    <text evidence="1 2">Belongs to the phD/YefM antitoxin family.</text>
</comment>
<dbReference type="Gene3D" id="3.40.1620.10">
    <property type="entry name" value="YefM-like domain"/>
    <property type="match status" value="1"/>
</dbReference>
<protein>
    <recommendedName>
        <fullName evidence="2">Antitoxin</fullName>
    </recommendedName>
</protein>
<dbReference type="InterPro" id="IPR006442">
    <property type="entry name" value="Antitoxin_Phd/YefM"/>
</dbReference>
<dbReference type="NCBIfam" id="TIGR01552">
    <property type="entry name" value="phd_fam"/>
    <property type="match status" value="1"/>
</dbReference>
<accession>C4G9U2</accession>
<dbReference type="InterPro" id="IPR036165">
    <property type="entry name" value="YefM-like_sf"/>
</dbReference>
<gene>
    <name evidence="3" type="ORF">GCWU000342_00747</name>
</gene>
<evidence type="ECO:0000313" key="3">
    <source>
        <dbReference type="EMBL" id="EEP29389.1"/>
    </source>
</evidence>
<dbReference type="Pfam" id="PF02604">
    <property type="entry name" value="PhdYeFM_antitox"/>
    <property type="match status" value="1"/>
</dbReference>
<dbReference type="SUPFAM" id="SSF143120">
    <property type="entry name" value="YefM-like"/>
    <property type="match status" value="1"/>
</dbReference>